<dbReference type="NCBIfam" id="TIGR00186">
    <property type="entry name" value="rRNA_methyl_3"/>
    <property type="match status" value="1"/>
</dbReference>
<feature type="binding site" evidence="6">
    <location>
        <position position="197"/>
    </location>
    <ligand>
        <name>S-adenosyl-L-methionine</name>
        <dbReference type="ChEBI" id="CHEBI:59789"/>
    </ligand>
</feature>
<dbReference type="Pfam" id="PF00588">
    <property type="entry name" value="SpoU_methylase"/>
    <property type="match status" value="1"/>
</dbReference>
<feature type="domain" description="RNA 2-O ribose methyltransferase substrate binding" evidence="7">
    <location>
        <begin position="6"/>
        <end position="82"/>
    </location>
</feature>
<keyword evidence="1 6" id="KW-0963">Cytoplasm</keyword>
<dbReference type="PANTHER" id="PTHR46429">
    <property type="entry name" value="23S RRNA (GUANOSINE-2'-O-)-METHYLTRANSFERASE RLMB"/>
    <property type="match status" value="1"/>
</dbReference>
<comment type="catalytic activity">
    <reaction evidence="6">
        <text>guanosine(2251) in 23S rRNA + S-adenosyl-L-methionine = 2'-O-methylguanosine(2251) in 23S rRNA + S-adenosyl-L-homocysteine + H(+)</text>
        <dbReference type="Rhea" id="RHEA:24140"/>
        <dbReference type="Rhea" id="RHEA-COMP:10239"/>
        <dbReference type="Rhea" id="RHEA-COMP:10241"/>
        <dbReference type="ChEBI" id="CHEBI:15378"/>
        <dbReference type="ChEBI" id="CHEBI:57856"/>
        <dbReference type="ChEBI" id="CHEBI:59789"/>
        <dbReference type="ChEBI" id="CHEBI:74269"/>
        <dbReference type="ChEBI" id="CHEBI:74445"/>
        <dbReference type="EC" id="2.1.1.185"/>
    </reaction>
</comment>
<evidence type="ECO:0000313" key="9">
    <source>
        <dbReference type="Proteomes" id="UP001528673"/>
    </source>
</evidence>
<dbReference type="EMBL" id="JAQSIP010000001">
    <property type="protein sequence ID" value="MDD0837267.1"/>
    <property type="molecule type" value="Genomic_DNA"/>
</dbReference>
<protein>
    <recommendedName>
        <fullName evidence="6">23S rRNA (guanosine-2'-O-)-methyltransferase RlmB</fullName>
        <ecNumber evidence="6">2.1.1.185</ecNumber>
    </recommendedName>
    <alternativeName>
        <fullName evidence="6">23S rRNA (guanosine2251 2'-O)-methyltransferase</fullName>
    </alternativeName>
    <alternativeName>
        <fullName evidence="6">23S rRNA Gm2251 2'-O-methyltransferase</fullName>
    </alternativeName>
</protein>
<keyword evidence="5 6" id="KW-0949">S-adenosyl-L-methionine</keyword>
<dbReference type="Gene3D" id="3.40.1280.10">
    <property type="match status" value="1"/>
</dbReference>
<gene>
    <name evidence="6 8" type="primary">rlmB</name>
    <name evidence="8" type="ORF">PSQ40_01660</name>
</gene>
<dbReference type="InterPro" id="IPR013123">
    <property type="entry name" value="SpoU_subst-bd"/>
</dbReference>
<dbReference type="InterPro" id="IPR001537">
    <property type="entry name" value="SpoU_MeTrfase"/>
</dbReference>
<evidence type="ECO:0000256" key="4">
    <source>
        <dbReference type="ARBA" id="ARBA00022679"/>
    </source>
</evidence>
<dbReference type="SMART" id="SM00967">
    <property type="entry name" value="SpoU_sub_bind"/>
    <property type="match status" value="1"/>
</dbReference>
<name>A0ABT5MTA7_9BURK</name>
<keyword evidence="2 6" id="KW-0698">rRNA processing</keyword>
<keyword evidence="3 6" id="KW-0489">Methyltransferase</keyword>
<comment type="caution">
    <text evidence="8">The sequence shown here is derived from an EMBL/GenBank/DDBJ whole genome shotgun (WGS) entry which is preliminary data.</text>
</comment>
<dbReference type="EC" id="2.1.1.185" evidence="6"/>
<evidence type="ECO:0000256" key="2">
    <source>
        <dbReference type="ARBA" id="ARBA00022552"/>
    </source>
</evidence>
<dbReference type="RefSeq" id="WP_273948244.1">
    <property type="nucleotide sequence ID" value="NZ_JAQSIP010000001.1"/>
</dbReference>
<dbReference type="SUPFAM" id="SSF75217">
    <property type="entry name" value="alpha/beta knot"/>
    <property type="match status" value="1"/>
</dbReference>
<organism evidence="8 9">
    <name type="scientific">Curvibacter cyanobacteriorum</name>
    <dbReference type="NCBI Taxonomy" id="3026422"/>
    <lineage>
        <taxon>Bacteria</taxon>
        <taxon>Pseudomonadati</taxon>
        <taxon>Pseudomonadota</taxon>
        <taxon>Betaproteobacteria</taxon>
        <taxon>Burkholderiales</taxon>
        <taxon>Comamonadaceae</taxon>
        <taxon>Curvibacter</taxon>
    </lineage>
</organism>
<keyword evidence="4 6" id="KW-0808">Transferase</keyword>
<feature type="binding site" evidence="6">
    <location>
        <position position="226"/>
    </location>
    <ligand>
        <name>S-adenosyl-L-methionine</name>
        <dbReference type="ChEBI" id="CHEBI:59789"/>
    </ligand>
</feature>
<dbReference type="PANTHER" id="PTHR46429:SF1">
    <property type="entry name" value="23S RRNA (GUANOSINE-2'-O-)-METHYLTRANSFERASE RLMB"/>
    <property type="match status" value="1"/>
</dbReference>
<dbReference type="InterPro" id="IPR029028">
    <property type="entry name" value="Alpha/beta_knot_MTases"/>
</dbReference>
<dbReference type="HAMAP" id="MF_01887">
    <property type="entry name" value="23SrRNA_methyltr_B"/>
    <property type="match status" value="1"/>
</dbReference>
<comment type="subcellular location">
    <subcellularLocation>
        <location evidence="6">Cytoplasm</location>
    </subcellularLocation>
</comment>
<dbReference type="Gene3D" id="3.30.1330.30">
    <property type="match status" value="1"/>
</dbReference>
<comment type="function">
    <text evidence="6">Specifically methylates the ribose of guanosine 2251 in 23S rRNA.</text>
</comment>
<dbReference type="SUPFAM" id="SSF55315">
    <property type="entry name" value="L30e-like"/>
    <property type="match status" value="1"/>
</dbReference>
<sequence>MSSPKVLFGFHAVGVRLKTAPQTIIEIYFEPTRRDARMRQFLERVREAGVRLIEADGLRLAKLAGSHGHQGVAARVEPTAQVKSLDDLLDQVKGPPLLLVLDGITDPHNLGACLRVADGAGAHAVIAPKDHAAGINATVAKVASGAAETMPYFMVTNLARTLGELKERNIWCIGTSGDAPKTLYQVDLKGPTALVLGAEGDGMRQLTRKTCDELVSIPMAGAVESLNVSVASGVCLYEALRQRS</sequence>
<dbReference type="Pfam" id="PF08032">
    <property type="entry name" value="SpoU_sub_bind"/>
    <property type="match status" value="1"/>
</dbReference>
<accession>A0ABT5MTA7</accession>
<comment type="similarity">
    <text evidence="6">Belongs to the class IV-like SAM-binding methyltransferase superfamily. RNA methyltransferase TrmH family. RlmB subfamily.</text>
</comment>
<evidence type="ECO:0000256" key="1">
    <source>
        <dbReference type="ARBA" id="ARBA00022490"/>
    </source>
</evidence>
<evidence type="ECO:0000256" key="3">
    <source>
        <dbReference type="ARBA" id="ARBA00022603"/>
    </source>
</evidence>
<dbReference type="InterPro" id="IPR029064">
    <property type="entry name" value="Ribosomal_eL30-like_sf"/>
</dbReference>
<evidence type="ECO:0000259" key="7">
    <source>
        <dbReference type="SMART" id="SM00967"/>
    </source>
</evidence>
<evidence type="ECO:0000256" key="6">
    <source>
        <dbReference type="HAMAP-Rule" id="MF_01887"/>
    </source>
</evidence>
<reference evidence="8 9" key="1">
    <citation type="submission" date="2023-02" db="EMBL/GenBank/DDBJ databases">
        <title>Bacterial whole genomic sequence of Curvibacter sp. HBC61.</title>
        <authorList>
            <person name="Le V."/>
            <person name="Ko S.-R."/>
            <person name="Ahn C.-Y."/>
            <person name="Oh H.-M."/>
        </authorList>
    </citation>
    <scope>NUCLEOTIDE SEQUENCE [LARGE SCALE GENOMIC DNA]</scope>
    <source>
        <strain evidence="8 9">HBC61</strain>
    </source>
</reference>
<dbReference type="InterPro" id="IPR024915">
    <property type="entry name" value="23S_rRNA_MeTrfase_RlmB"/>
</dbReference>
<dbReference type="InterPro" id="IPR029026">
    <property type="entry name" value="tRNA_m1G_MTases_N"/>
</dbReference>
<dbReference type="InterPro" id="IPR004441">
    <property type="entry name" value="rRNA_MeTrfase_TrmH"/>
</dbReference>
<dbReference type="CDD" id="cd18103">
    <property type="entry name" value="SpoU-like_RlmB"/>
    <property type="match status" value="1"/>
</dbReference>
<evidence type="ECO:0000313" key="8">
    <source>
        <dbReference type="EMBL" id="MDD0837267.1"/>
    </source>
</evidence>
<proteinExistence type="inferred from homology"/>
<feature type="binding site" evidence="6">
    <location>
        <position position="217"/>
    </location>
    <ligand>
        <name>S-adenosyl-L-methionine</name>
        <dbReference type="ChEBI" id="CHEBI:59789"/>
    </ligand>
</feature>
<keyword evidence="9" id="KW-1185">Reference proteome</keyword>
<dbReference type="Proteomes" id="UP001528673">
    <property type="component" value="Unassembled WGS sequence"/>
</dbReference>
<evidence type="ECO:0000256" key="5">
    <source>
        <dbReference type="ARBA" id="ARBA00022691"/>
    </source>
</evidence>